<accession>A0A923J1T8</accession>
<feature type="coiled-coil region" evidence="4">
    <location>
        <begin position="294"/>
        <end position="321"/>
    </location>
</feature>
<evidence type="ECO:0000256" key="4">
    <source>
        <dbReference type="SAM" id="Coils"/>
    </source>
</evidence>
<dbReference type="InterPro" id="IPR029000">
    <property type="entry name" value="Cyclophilin-like_dom_sf"/>
</dbReference>
<keyword evidence="3" id="KW-0067">ATP-binding</keyword>
<proteinExistence type="predicted"/>
<evidence type="ECO:0000256" key="2">
    <source>
        <dbReference type="ARBA" id="ARBA00022801"/>
    </source>
</evidence>
<dbReference type="GO" id="GO:0016787">
    <property type="term" value="F:hydrolase activity"/>
    <property type="evidence" value="ECO:0007669"/>
    <property type="project" value="UniProtKB-KW"/>
</dbReference>
<evidence type="ECO:0000313" key="6">
    <source>
        <dbReference type="EMBL" id="MBC2397718.1"/>
    </source>
</evidence>
<dbReference type="NCBIfam" id="TIGR00724">
    <property type="entry name" value="urea_amlyse_rel"/>
    <property type="match status" value="1"/>
</dbReference>
<keyword evidence="2" id="KW-0378">Hydrolase</keyword>
<dbReference type="GO" id="GO:0005524">
    <property type="term" value="F:ATP binding"/>
    <property type="evidence" value="ECO:0007669"/>
    <property type="project" value="UniProtKB-KW"/>
</dbReference>
<evidence type="ECO:0000259" key="5">
    <source>
        <dbReference type="SMART" id="SM00797"/>
    </source>
</evidence>
<keyword evidence="7" id="KW-1185">Reference proteome</keyword>
<gene>
    <name evidence="6" type="ORF">HGG79_08015</name>
</gene>
<organism evidence="6 7">
    <name type="scientific">Clostridium tetanomorphum</name>
    <dbReference type="NCBI Taxonomy" id="1553"/>
    <lineage>
        <taxon>Bacteria</taxon>
        <taxon>Bacillati</taxon>
        <taxon>Bacillota</taxon>
        <taxon>Clostridia</taxon>
        <taxon>Eubacteriales</taxon>
        <taxon>Clostridiaceae</taxon>
        <taxon>Clostridium</taxon>
    </lineage>
</organism>
<dbReference type="SUPFAM" id="SSF50891">
    <property type="entry name" value="Cyclophilin-like"/>
    <property type="match status" value="1"/>
</dbReference>
<feature type="domain" description="Carboxyltransferase" evidence="5">
    <location>
        <begin position="25"/>
        <end position="307"/>
    </location>
</feature>
<dbReference type="PANTHER" id="PTHR43309">
    <property type="entry name" value="5-OXOPROLINASE SUBUNIT C"/>
    <property type="match status" value="1"/>
</dbReference>
<evidence type="ECO:0000256" key="1">
    <source>
        <dbReference type="ARBA" id="ARBA00022741"/>
    </source>
</evidence>
<protein>
    <submittedName>
        <fullName evidence="6">Biotin-dependent carboxyltransferase family protein</fullName>
    </submittedName>
</protein>
<keyword evidence="4" id="KW-0175">Coiled coil</keyword>
<dbReference type="InterPro" id="IPR003778">
    <property type="entry name" value="CT_A_B"/>
</dbReference>
<dbReference type="EMBL" id="JAAZWO010000007">
    <property type="protein sequence ID" value="MBC2397718.1"/>
    <property type="molecule type" value="Genomic_DNA"/>
</dbReference>
<evidence type="ECO:0000313" key="7">
    <source>
        <dbReference type="Proteomes" id="UP000563151"/>
    </source>
</evidence>
<dbReference type="PANTHER" id="PTHR43309:SF5">
    <property type="entry name" value="5-OXOPROLINASE SUBUNIT C"/>
    <property type="match status" value="1"/>
</dbReference>
<dbReference type="SMART" id="SM00797">
    <property type="entry name" value="AHS2"/>
    <property type="match status" value="1"/>
</dbReference>
<dbReference type="Pfam" id="PF02626">
    <property type="entry name" value="CT_A_B"/>
    <property type="match status" value="1"/>
</dbReference>
<comment type="caution">
    <text evidence="6">The sequence shown here is derived from an EMBL/GenBank/DDBJ whole genome shotgun (WGS) entry which is preliminary data.</text>
</comment>
<sequence length="346" mass="38602">MGDIKVINAGFLTTVQDKGRIGYQEFGMPVAGAMDEFSLRLGNILLKNDEYEAALEVTMLGPELKFNIDTVVSITGADIQPKINNIEVQMWRTIKINKGDRLSFGKCKNGLRCYICFLGGIDVPDIMRSKSTYIKAKIGGVHGRALKVGDEIDLINKKTYYKEVLNRKIKDSYIPNYTGNYNINIVLGPQEESFTKEGLNTLTSSTYEVTNQCDRMGYRLTGEKIEHKEGADIISDGIALGSIQVPGHGMPIVMMADRQTTGGYAKIATVISSDISLLAQAKPGDKIKFIKLSIKEAHSILREYEEKIIDIKNSIEEVKNLEIVKRKNYRVRVNGESFSLIVEQCK</sequence>
<dbReference type="Gene3D" id="2.40.100.10">
    <property type="entry name" value="Cyclophilin-like"/>
    <property type="match status" value="1"/>
</dbReference>
<name>A0A923J1T8_CLOTT</name>
<dbReference type="RefSeq" id="WP_035148295.1">
    <property type="nucleotide sequence ID" value="NZ_JAAZWO010000007.1"/>
</dbReference>
<evidence type="ECO:0000256" key="3">
    <source>
        <dbReference type="ARBA" id="ARBA00022840"/>
    </source>
</evidence>
<dbReference type="InterPro" id="IPR052708">
    <property type="entry name" value="PxpC"/>
</dbReference>
<reference evidence="6 7" key="1">
    <citation type="submission" date="2020-04" db="EMBL/GenBank/DDBJ databases">
        <title>Genomic insights into acetone-butanol-ethanol (ABE) fermentation by sequencing solventogenic clostridia strains.</title>
        <authorList>
            <person name="Brown S."/>
        </authorList>
    </citation>
    <scope>NUCLEOTIDE SEQUENCE [LARGE SCALE GENOMIC DNA]</scope>
    <source>
        <strain evidence="6 7">DJ011</strain>
    </source>
</reference>
<keyword evidence="1" id="KW-0547">Nucleotide-binding</keyword>
<dbReference type="AlphaFoldDB" id="A0A923J1T8"/>
<dbReference type="Proteomes" id="UP000563151">
    <property type="component" value="Unassembled WGS sequence"/>
</dbReference>